<dbReference type="InterPro" id="IPR035247">
    <property type="entry name" value="PRMT5_TIM"/>
</dbReference>
<name>F4RMI5_MELLP</name>
<keyword evidence="2 4" id="KW-0808">Transferase</keyword>
<keyword evidence="3 4" id="KW-0949">S-adenosyl-L-methionine</keyword>
<dbReference type="GO" id="GO:0005634">
    <property type="term" value="C:nucleus"/>
    <property type="evidence" value="ECO:0007669"/>
    <property type="project" value="EnsemblFungi"/>
</dbReference>
<dbReference type="Gene3D" id="3.40.50.150">
    <property type="entry name" value="Vaccinia Virus protein VP39"/>
    <property type="match status" value="1"/>
</dbReference>
<evidence type="ECO:0000313" key="10">
    <source>
        <dbReference type="Proteomes" id="UP000001072"/>
    </source>
</evidence>
<sequence>MMNNNQTVEAEPFGQHWSEQPYQSNQSPMIISFSQNQLERLLLLQTKPIQQTNPTSTHHPDHRAPLTDNNPNTLALRSFIKSTLSNQQEYDGISIPLSNSQWRTRWEKMCVERSDLAPILQNTDETMDETAELWRKDGSFLSSELNITNSADVPRLLCFVAEWLELDSPVEGIRFDCELALKQEVAFATYLGLSHLILPTLRHRNFITDYARGINATLGLSSTIQFSVVVPISSPTAWEDWHTLYTLCGHHPRLSITLEMSGFSNTHSNVGRWAAEPISFIWMPATTFISNANIKFLEKKIPGPNPIERYASNYLDYLQSPLQPLADNLDSSIYEGFEKDPVKYERYEEAVFRALSDRPSTQVQHIAVCGAGRGPLVQASLVAARRAVRKVKIIAVEKNPNSYITLQSRKAHEWGDEVELWYGDMREFKPNEPIDILVSELLGSFGDNEVSPECLDGVIRWLADDGISIPASYSAFVAPMSSSKLHSKVKEIGKCETPYVVLAHAANLLAPVQEAWSFEHPRVDLVFGRESGIPITNFHNARSAHLTFQINSATSCDGFSGYFRAVLYNEIFIETIPETEMSKSMLSWFPIFFPFKEPIYLPTGSEIEIHLWRLTDQSTRKVWYEWSADVYLKVKPEGGAPKPSSMSFNTLETGHHTTWPEDFANAPSPRITSSLIGNNSFGNLGGLDESRIRIGVVGLQNANGKESAVKW</sequence>
<keyword evidence="1 4" id="KW-0489">Methyltransferase</keyword>
<dbReference type="VEuPathDB" id="FungiDB:MELLADRAFT_116545"/>
<dbReference type="InterPro" id="IPR025799">
    <property type="entry name" value="Arg_MeTrfase"/>
</dbReference>
<dbReference type="AlphaFoldDB" id="F4RMI5"/>
<dbReference type="InterPro" id="IPR035248">
    <property type="entry name" value="PRMT5_C"/>
</dbReference>
<feature type="domain" description="PRMT5 arginine-N-methyltransferase" evidence="6">
    <location>
        <begin position="308"/>
        <end position="469"/>
    </location>
</feature>
<dbReference type="Pfam" id="PF05185">
    <property type="entry name" value="PRMT5"/>
    <property type="match status" value="1"/>
</dbReference>
<dbReference type="GO" id="GO:1990463">
    <property type="term" value="C:lateral cortical node"/>
    <property type="evidence" value="ECO:0007669"/>
    <property type="project" value="EnsemblFungi"/>
</dbReference>
<evidence type="ECO:0000256" key="1">
    <source>
        <dbReference type="ARBA" id="ARBA00022603"/>
    </source>
</evidence>
<dbReference type="GO" id="GO:0006355">
    <property type="term" value="P:regulation of DNA-templated transcription"/>
    <property type="evidence" value="ECO:0007669"/>
    <property type="project" value="TreeGrafter"/>
</dbReference>
<accession>F4RMI5</accession>
<gene>
    <name evidence="9" type="ORF">MELLADRAFT_116545</name>
</gene>
<dbReference type="GeneID" id="18925833"/>
<feature type="domain" description="PRMT5 oligomerisation" evidence="8">
    <location>
        <begin position="472"/>
        <end position="695"/>
    </location>
</feature>
<evidence type="ECO:0008006" key="11">
    <source>
        <dbReference type="Google" id="ProtNLM"/>
    </source>
</evidence>
<proteinExistence type="predicted"/>
<evidence type="ECO:0000259" key="6">
    <source>
        <dbReference type="Pfam" id="PF05185"/>
    </source>
</evidence>
<dbReference type="Proteomes" id="UP000001072">
    <property type="component" value="Unassembled WGS sequence"/>
</dbReference>
<evidence type="ECO:0000256" key="4">
    <source>
        <dbReference type="PROSITE-ProRule" id="PRU01015"/>
    </source>
</evidence>
<dbReference type="GO" id="GO:0005829">
    <property type="term" value="C:cytosol"/>
    <property type="evidence" value="ECO:0007669"/>
    <property type="project" value="TreeGrafter"/>
</dbReference>
<dbReference type="CDD" id="cd02440">
    <property type="entry name" value="AdoMet_MTases"/>
    <property type="match status" value="1"/>
</dbReference>
<dbReference type="PANTHER" id="PTHR10738:SF0">
    <property type="entry name" value="PROTEIN ARGININE N-METHYLTRANSFERASE 5"/>
    <property type="match status" value="1"/>
</dbReference>
<dbReference type="PANTHER" id="PTHR10738">
    <property type="entry name" value="PROTEIN ARGININE N-METHYLTRANSFERASE 5"/>
    <property type="match status" value="1"/>
</dbReference>
<dbReference type="InParanoid" id="F4RMI5"/>
<dbReference type="GO" id="GO:0071521">
    <property type="term" value="C:Cdc42 GTPase complex"/>
    <property type="evidence" value="ECO:0007669"/>
    <property type="project" value="EnsemblFungi"/>
</dbReference>
<dbReference type="EMBL" id="GL883108">
    <property type="protein sequence ID" value="EGG06465.1"/>
    <property type="molecule type" value="Genomic_DNA"/>
</dbReference>
<dbReference type="eggNOG" id="KOG0822">
    <property type="taxonomic scope" value="Eukaryota"/>
</dbReference>
<evidence type="ECO:0000313" key="9">
    <source>
        <dbReference type="EMBL" id="EGG06465.1"/>
    </source>
</evidence>
<dbReference type="PROSITE" id="PS51678">
    <property type="entry name" value="SAM_MT_PRMT"/>
    <property type="match status" value="1"/>
</dbReference>
<protein>
    <recommendedName>
        <fullName evidence="11">Protein arginine N-methyltransferase</fullName>
    </recommendedName>
</protein>
<dbReference type="GO" id="GO:0051286">
    <property type="term" value="C:cell tip"/>
    <property type="evidence" value="ECO:0007669"/>
    <property type="project" value="EnsemblFungi"/>
</dbReference>
<dbReference type="FunCoup" id="F4RMI5">
    <property type="interactions" value="749"/>
</dbReference>
<evidence type="ECO:0000256" key="3">
    <source>
        <dbReference type="ARBA" id="ARBA00022691"/>
    </source>
</evidence>
<dbReference type="InterPro" id="IPR035075">
    <property type="entry name" value="PRMT5"/>
</dbReference>
<dbReference type="GO" id="GO:1903359">
    <property type="term" value="P:lateral cortical node assembly"/>
    <property type="evidence" value="ECO:0007669"/>
    <property type="project" value="EnsemblFungi"/>
</dbReference>
<organism evidence="10">
    <name type="scientific">Melampsora larici-populina (strain 98AG31 / pathotype 3-4-7)</name>
    <name type="common">Poplar leaf rust fungus</name>
    <dbReference type="NCBI Taxonomy" id="747676"/>
    <lineage>
        <taxon>Eukaryota</taxon>
        <taxon>Fungi</taxon>
        <taxon>Dikarya</taxon>
        <taxon>Basidiomycota</taxon>
        <taxon>Pucciniomycotina</taxon>
        <taxon>Pucciniomycetes</taxon>
        <taxon>Pucciniales</taxon>
        <taxon>Melampsoraceae</taxon>
        <taxon>Melampsora</taxon>
    </lineage>
</organism>
<evidence type="ECO:0000256" key="2">
    <source>
        <dbReference type="ARBA" id="ARBA00022679"/>
    </source>
</evidence>
<dbReference type="GO" id="GO:0061246">
    <property type="term" value="P:establishment or maintenance of bipolar cell polarity regulating cell shape"/>
    <property type="evidence" value="ECO:0007669"/>
    <property type="project" value="EnsemblFungi"/>
</dbReference>
<dbReference type="KEGG" id="mlr:MELLADRAFT_116545"/>
<reference evidence="10" key="1">
    <citation type="journal article" date="2011" name="Proc. Natl. Acad. Sci. U.S.A.">
        <title>Obligate biotrophy features unraveled by the genomic analysis of rust fungi.</title>
        <authorList>
            <person name="Duplessis S."/>
            <person name="Cuomo C.A."/>
            <person name="Lin Y.-C."/>
            <person name="Aerts A."/>
            <person name="Tisserant E."/>
            <person name="Veneault-Fourrey C."/>
            <person name="Joly D.L."/>
            <person name="Hacquard S."/>
            <person name="Amselem J."/>
            <person name="Cantarel B.L."/>
            <person name="Chiu R."/>
            <person name="Coutinho P.M."/>
            <person name="Feau N."/>
            <person name="Field M."/>
            <person name="Frey P."/>
            <person name="Gelhaye E."/>
            <person name="Goldberg J."/>
            <person name="Grabherr M.G."/>
            <person name="Kodira C.D."/>
            <person name="Kohler A."/>
            <person name="Kuees U."/>
            <person name="Lindquist E.A."/>
            <person name="Lucas S.M."/>
            <person name="Mago R."/>
            <person name="Mauceli E."/>
            <person name="Morin E."/>
            <person name="Murat C."/>
            <person name="Pangilinan J.L."/>
            <person name="Park R."/>
            <person name="Pearson M."/>
            <person name="Quesneville H."/>
            <person name="Rouhier N."/>
            <person name="Sakthikumar S."/>
            <person name="Salamov A.A."/>
            <person name="Schmutz J."/>
            <person name="Selles B."/>
            <person name="Shapiro H."/>
            <person name="Tanguay P."/>
            <person name="Tuskan G.A."/>
            <person name="Henrissat B."/>
            <person name="Van de Peer Y."/>
            <person name="Rouze P."/>
            <person name="Ellis J.G."/>
            <person name="Dodds P.N."/>
            <person name="Schein J.E."/>
            <person name="Zhong S."/>
            <person name="Hamelin R.C."/>
            <person name="Grigoriev I.V."/>
            <person name="Szabo L.J."/>
            <person name="Martin F."/>
        </authorList>
    </citation>
    <scope>NUCLEOTIDE SEQUENCE [LARGE SCALE GENOMIC DNA]</scope>
    <source>
        <strain evidence="10">98AG31 / pathotype 3-4-7</strain>
    </source>
</reference>
<evidence type="ECO:0000256" key="5">
    <source>
        <dbReference type="SAM" id="MobiDB-lite"/>
    </source>
</evidence>
<dbReference type="Pfam" id="PF17285">
    <property type="entry name" value="PRMT5_TIM"/>
    <property type="match status" value="1"/>
</dbReference>
<dbReference type="STRING" id="747676.F4RMI5"/>
<dbReference type="GO" id="GO:1903360">
    <property type="term" value="P:protein localization to lateral cortical node"/>
    <property type="evidence" value="ECO:0007669"/>
    <property type="project" value="EnsemblFungi"/>
</dbReference>
<dbReference type="Gene3D" id="3.20.20.150">
    <property type="entry name" value="Divalent-metal-dependent TIM barrel enzymes"/>
    <property type="match status" value="1"/>
</dbReference>
<dbReference type="Gene3D" id="2.70.160.11">
    <property type="entry name" value="Hnrnp arginine n-methyltransferase1"/>
    <property type="match status" value="1"/>
</dbReference>
<dbReference type="HOGENOM" id="CLU_010247_0_0_1"/>
<dbReference type="GO" id="GO:0016274">
    <property type="term" value="F:protein-arginine N-methyltransferase activity"/>
    <property type="evidence" value="ECO:0007669"/>
    <property type="project" value="InterPro"/>
</dbReference>
<dbReference type="SUPFAM" id="SSF53335">
    <property type="entry name" value="S-adenosyl-L-methionine-dependent methyltransferases"/>
    <property type="match status" value="1"/>
</dbReference>
<dbReference type="InterPro" id="IPR029063">
    <property type="entry name" value="SAM-dependent_MTases_sf"/>
</dbReference>
<dbReference type="GO" id="GO:2000100">
    <property type="term" value="P:regulation of establishment or maintenance of bipolar cell polarity regulating cell shape"/>
    <property type="evidence" value="ECO:0007669"/>
    <property type="project" value="EnsemblFungi"/>
</dbReference>
<dbReference type="GO" id="GO:0032259">
    <property type="term" value="P:methylation"/>
    <property type="evidence" value="ECO:0007669"/>
    <property type="project" value="UniProtKB-KW"/>
</dbReference>
<dbReference type="Pfam" id="PF17286">
    <property type="entry name" value="PRMT5_C"/>
    <property type="match status" value="1"/>
</dbReference>
<evidence type="ECO:0000259" key="8">
    <source>
        <dbReference type="Pfam" id="PF17286"/>
    </source>
</evidence>
<feature type="region of interest" description="Disordered" evidence="5">
    <location>
        <begin position="1"/>
        <end position="21"/>
    </location>
</feature>
<keyword evidence="10" id="KW-1185">Reference proteome</keyword>
<dbReference type="OrthoDB" id="1368803at2759"/>
<evidence type="ECO:0000259" key="7">
    <source>
        <dbReference type="Pfam" id="PF17285"/>
    </source>
</evidence>
<dbReference type="GO" id="GO:0071470">
    <property type="term" value="P:cellular response to osmotic stress"/>
    <property type="evidence" value="ECO:0007669"/>
    <property type="project" value="EnsemblFungi"/>
</dbReference>
<dbReference type="RefSeq" id="XP_007410299.1">
    <property type="nucleotide sequence ID" value="XM_007410237.1"/>
</dbReference>
<feature type="domain" description="PRMT5 TIM barrel" evidence="7">
    <location>
        <begin position="90"/>
        <end position="293"/>
    </location>
</feature>